<protein>
    <submittedName>
        <fullName evidence="4">7-keto-8-aminopelargonate synthetase</fullName>
    </submittedName>
</protein>
<evidence type="ECO:0000259" key="3">
    <source>
        <dbReference type="Pfam" id="PF00155"/>
    </source>
</evidence>
<dbReference type="InterPro" id="IPR015421">
    <property type="entry name" value="PyrdxlP-dep_Trfase_major"/>
</dbReference>
<organism evidence="4 5">
    <name type="scientific">Algoriphagus locisalis</name>
    <dbReference type="NCBI Taxonomy" id="305507"/>
    <lineage>
        <taxon>Bacteria</taxon>
        <taxon>Pseudomonadati</taxon>
        <taxon>Bacteroidota</taxon>
        <taxon>Cytophagia</taxon>
        <taxon>Cytophagales</taxon>
        <taxon>Cyclobacteriaceae</taxon>
        <taxon>Algoriphagus</taxon>
    </lineage>
</organism>
<evidence type="ECO:0000256" key="2">
    <source>
        <dbReference type="ARBA" id="ARBA00022679"/>
    </source>
</evidence>
<dbReference type="Gene3D" id="3.40.640.10">
    <property type="entry name" value="Type I PLP-dependent aspartate aminotransferase-like (Major domain)"/>
    <property type="match status" value="1"/>
</dbReference>
<dbReference type="Proteomes" id="UP000199673">
    <property type="component" value="Unassembled WGS sequence"/>
</dbReference>
<dbReference type="OrthoDB" id="846426at2"/>
<dbReference type="InterPro" id="IPR015424">
    <property type="entry name" value="PyrdxlP-dep_Trfase"/>
</dbReference>
<sequence length="372" mass="41381">MPWNSNHFRTKVRFSLNKIALKNHYLDSGIDRMIEIEGKEYFYFSGTSYLGIAQDPDFLDILADNLFLYGANHGQSRVNNIRLSIFDEFEESFAMEAGAGAAAVLSSGYLAGIAAWKSASKDADDIWIAPDAHSAVVPDDYFHSNQLNFTQWKNHCLEQSEALSSRRILIIGNAVDPFACEIHNYDWVKELAKKHEVSLLIDDSHAFGTFGNSIYGTYEQLRNPAINLLVSGSLGKGLGMPAGIILGSESQIDKIKATPLFGGASPGSPAHLKTFLDMDYLYMEKKKWLSDACGIFAQETAKISQIHGSKHFPAFLYKDESWAKEFEKAGIITSSFPYPTAESPSVNRIVISAFHELGDLMYLNEIIHDLAR</sequence>
<dbReference type="GO" id="GO:0030170">
    <property type="term" value="F:pyridoxal phosphate binding"/>
    <property type="evidence" value="ECO:0007669"/>
    <property type="project" value="InterPro"/>
</dbReference>
<accession>A0A1I7D9S4</accession>
<dbReference type="Pfam" id="PF00155">
    <property type="entry name" value="Aminotran_1_2"/>
    <property type="match status" value="1"/>
</dbReference>
<dbReference type="InterPro" id="IPR004839">
    <property type="entry name" value="Aminotransferase_I/II_large"/>
</dbReference>
<comment type="cofactor">
    <cofactor evidence="1">
        <name>pyridoxal 5'-phosphate</name>
        <dbReference type="ChEBI" id="CHEBI:597326"/>
    </cofactor>
</comment>
<gene>
    <name evidence="4" type="ORF">SAMN04489724_3804</name>
</gene>
<keyword evidence="2" id="KW-0808">Transferase</keyword>
<dbReference type="InterPro" id="IPR015422">
    <property type="entry name" value="PyrdxlP-dep_Trfase_small"/>
</dbReference>
<feature type="domain" description="Aminotransferase class I/classII large" evidence="3">
    <location>
        <begin position="84"/>
        <end position="258"/>
    </location>
</feature>
<dbReference type="PANTHER" id="PTHR13693">
    <property type="entry name" value="CLASS II AMINOTRANSFERASE/8-AMINO-7-OXONONANOATE SYNTHASE"/>
    <property type="match status" value="1"/>
</dbReference>
<evidence type="ECO:0000313" key="4">
    <source>
        <dbReference type="EMBL" id="SFU08377.1"/>
    </source>
</evidence>
<evidence type="ECO:0000256" key="1">
    <source>
        <dbReference type="ARBA" id="ARBA00001933"/>
    </source>
</evidence>
<dbReference type="AlphaFoldDB" id="A0A1I7D9S4"/>
<dbReference type="InterPro" id="IPR050087">
    <property type="entry name" value="AON_synthase_class-II"/>
</dbReference>
<keyword evidence="5" id="KW-1185">Reference proteome</keyword>
<dbReference type="EMBL" id="FPBF01000006">
    <property type="protein sequence ID" value="SFU08377.1"/>
    <property type="molecule type" value="Genomic_DNA"/>
</dbReference>
<evidence type="ECO:0000313" key="5">
    <source>
        <dbReference type="Proteomes" id="UP000199673"/>
    </source>
</evidence>
<reference evidence="5" key="1">
    <citation type="submission" date="2016-10" db="EMBL/GenBank/DDBJ databases">
        <authorList>
            <person name="Varghese N."/>
            <person name="Submissions S."/>
        </authorList>
    </citation>
    <scope>NUCLEOTIDE SEQUENCE [LARGE SCALE GENOMIC DNA]</scope>
    <source>
        <strain evidence="5">DSM 23445</strain>
    </source>
</reference>
<dbReference type="Gene3D" id="3.90.1150.10">
    <property type="entry name" value="Aspartate Aminotransferase, domain 1"/>
    <property type="match status" value="1"/>
</dbReference>
<proteinExistence type="predicted"/>
<dbReference type="GO" id="GO:0016740">
    <property type="term" value="F:transferase activity"/>
    <property type="evidence" value="ECO:0007669"/>
    <property type="project" value="UniProtKB-KW"/>
</dbReference>
<dbReference type="STRING" id="305507.SAMN04489724_3804"/>
<name>A0A1I7D9S4_9BACT</name>
<dbReference type="SUPFAM" id="SSF53383">
    <property type="entry name" value="PLP-dependent transferases"/>
    <property type="match status" value="1"/>
</dbReference>